<dbReference type="AlphaFoldDB" id="A0A0W8CIU2"/>
<gene>
    <name evidence="2" type="ORF">AM587_10001376</name>
</gene>
<feature type="region of interest" description="Disordered" evidence="1">
    <location>
        <begin position="147"/>
        <end position="168"/>
    </location>
</feature>
<dbReference type="Proteomes" id="UP000052943">
    <property type="component" value="Unassembled WGS sequence"/>
</dbReference>
<dbReference type="EMBL" id="LNFO01003028">
    <property type="protein sequence ID" value="KUF83976.1"/>
    <property type="molecule type" value="Genomic_DNA"/>
</dbReference>
<sequence length="257" mass="29750">MAVQPEVFPLKIQHSKPRATKSPRGLRKRSSFRRKSQPVVVELPEDVRVLKQKIIESHPIKLLRFSLSHMRHMATPPVLIPESLNDRRAMRTLVSGKTVPLTMHMWENCKMKTKHLDMIDEYVTYRRYSPSSPVDIDMGLLPPRKKSNLLFKPRTSASKSPKEDSLNATPLPYEAQKLKLKILNAHPEPLMRFSMSRMRHIVSQPPVEIPADLRKKNLVSSRVSGHNVPLTRKMWDYQMKQYKKGKLDIIGEGIYYG</sequence>
<organism evidence="2 3">
    <name type="scientific">Phytophthora nicotianae</name>
    <name type="common">Potato buckeye rot agent</name>
    <name type="synonym">Phytophthora parasitica</name>
    <dbReference type="NCBI Taxonomy" id="4792"/>
    <lineage>
        <taxon>Eukaryota</taxon>
        <taxon>Sar</taxon>
        <taxon>Stramenopiles</taxon>
        <taxon>Oomycota</taxon>
        <taxon>Peronosporomycetes</taxon>
        <taxon>Peronosporales</taxon>
        <taxon>Peronosporaceae</taxon>
        <taxon>Phytophthora</taxon>
    </lineage>
</organism>
<proteinExistence type="predicted"/>
<comment type="caution">
    <text evidence="2">The sequence shown here is derived from an EMBL/GenBank/DDBJ whole genome shotgun (WGS) entry which is preliminary data.</text>
</comment>
<reference evidence="2 3" key="1">
    <citation type="submission" date="2015-11" db="EMBL/GenBank/DDBJ databases">
        <title>Genomes and virulence difference between two physiological races of Phytophthora nicotianae.</title>
        <authorList>
            <person name="Liu H."/>
            <person name="Ma X."/>
            <person name="Yu H."/>
            <person name="Fang D."/>
            <person name="Li Y."/>
            <person name="Wang X."/>
            <person name="Wang W."/>
            <person name="Dong Y."/>
            <person name="Xiao B."/>
        </authorList>
    </citation>
    <scope>NUCLEOTIDE SEQUENCE [LARGE SCALE GENOMIC DNA]</scope>
    <source>
        <strain evidence="3">race 0</strain>
    </source>
</reference>
<accession>A0A0W8CIU2</accession>
<protein>
    <submittedName>
        <fullName evidence="2">Uncharacterized protein</fullName>
    </submittedName>
</protein>
<evidence type="ECO:0000256" key="1">
    <source>
        <dbReference type="SAM" id="MobiDB-lite"/>
    </source>
</evidence>
<name>A0A0W8CIU2_PHYNI</name>
<evidence type="ECO:0000313" key="2">
    <source>
        <dbReference type="EMBL" id="KUF83976.1"/>
    </source>
</evidence>
<evidence type="ECO:0000313" key="3">
    <source>
        <dbReference type="Proteomes" id="UP000052943"/>
    </source>
</evidence>
<feature type="region of interest" description="Disordered" evidence="1">
    <location>
        <begin position="14"/>
        <end position="35"/>
    </location>
</feature>